<name>A0A0D8XQE8_DICVI</name>
<dbReference type="AlphaFoldDB" id="A0A0D8XQE8"/>
<feature type="region of interest" description="Disordered" evidence="1">
    <location>
        <begin position="297"/>
        <end position="428"/>
    </location>
</feature>
<accession>A0A0D8XQE8</accession>
<dbReference type="Proteomes" id="UP000053766">
    <property type="component" value="Unassembled WGS sequence"/>
</dbReference>
<evidence type="ECO:0000313" key="2">
    <source>
        <dbReference type="EMBL" id="KJH45977.1"/>
    </source>
</evidence>
<gene>
    <name evidence="2" type="ORF">DICVIV_07985</name>
</gene>
<feature type="compositionally biased region" description="Polar residues" evidence="1">
    <location>
        <begin position="310"/>
        <end position="334"/>
    </location>
</feature>
<feature type="region of interest" description="Disordered" evidence="1">
    <location>
        <begin position="123"/>
        <end position="198"/>
    </location>
</feature>
<reference evidence="3" key="2">
    <citation type="journal article" date="2016" name="Sci. Rep.">
        <title>Dictyocaulus viviparus genome, variome and transcriptome elucidate lungworm biology and support future intervention.</title>
        <authorList>
            <person name="McNulty S.N."/>
            <person name="Strube C."/>
            <person name="Rosa B.A."/>
            <person name="Martin J.C."/>
            <person name="Tyagi R."/>
            <person name="Choi Y.J."/>
            <person name="Wang Q."/>
            <person name="Hallsworth Pepin K."/>
            <person name="Zhang X."/>
            <person name="Ozersky P."/>
            <person name="Wilson R.K."/>
            <person name="Sternberg P.W."/>
            <person name="Gasser R.B."/>
            <person name="Mitreva M."/>
        </authorList>
    </citation>
    <scope>NUCLEOTIDE SEQUENCE [LARGE SCALE GENOMIC DNA]</scope>
    <source>
        <strain evidence="3">HannoverDv2000</strain>
    </source>
</reference>
<feature type="compositionally biased region" description="Polar residues" evidence="1">
    <location>
        <begin position="135"/>
        <end position="146"/>
    </location>
</feature>
<keyword evidence="3" id="KW-1185">Reference proteome</keyword>
<sequence length="428" mass="46571">MDSFNQSIIVRTEFLDHTAPHYRMIDSCRSKPVMRRMYKRQATSVTSSGNAVVANNGTTTIAQNTTVASVVTTTATLNVSSEPTTTNDTSATEIAVIVSSETPVQTTTDGTDATVVAVVVSTVTSEQSTTDEAESTNASQETTTRSYVDEPITLKPNYVDEPHVPNKGKSSSAYNGNEQKGDQVSQSGQYGNIKVVPSGYRSKRASEYVDENITPLHGGEGDSYQPIGEENPAPIEQGYPDNEAPPVESNGYGDYDDNSGQTTRAVRRTTSIIRRTTTPVRRTTTPVIRTATPVIRTTRRIPSTTRRPQVTRTIPQRTTSRPYVTRPTTRNSNYADEPYVPEQGNSEGSYTGGEEEGQEVSQGENYGNPNVEPSGYRRKRASEYVDENITPSHGGEGDSYQPVGEENPTPIDQTYADNQAPPLEPAGY</sequence>
<evidence type="ECO:0000256" key="1">
    <source>
        <dbReference type="SAM" id="MobiDB-lite"/>
    </source>
</evidence>
<feature type="compositionally biased region" description="Low complexity" evidence="1">
    <location>
        <begin position="297"/>
        <end position="308"/>
    </location>
</feature>
<dbReference type="OrthoDB" id="5843337at2759"/>
<protein>
    <submittedName>
        <fullName evidence="2">Uncharacterized protein</fullName>
    </submittedName>
</protein>
<dbReference type="EMBL" id="KN716376">
    <property type="protein sequence ID" value="KJH45977.1"/>
    <property type="molecule type" value="Genomic_DNA"/>
</dbReference>
<reference evidence="2 3" key="1">
    <citation type="submission" date="2013-11" db="EMBL/GenBank/DDBJ databases">
        <title>Draft genome of the bovine lungworm Dictyocaulus viviparus.</title>
        <authorList>
            <person name="Mitreva M."/>
        </authorList>
    </citation>
    <scope>NUCLEOTIDE SEQUENCE [LARGE SCALE GENOMIC DNA]</scope>
    <source>
        <strain evidence="2 3">HannoverDv2000</strain>
    </source>
</reference>
<feature type="region of interest" description="Disordered" evidence="1">
    <location>
        <begin position="213"/>
        <end position="243"/>
    </location>
</feature>
<dbReference type="STRING" id="29172.A0A0D8XQE8"/>
<proteinExistence type="predicted"/>
<feature type="compositionally biased region" description="Polar residues" evidence="1">
    <location>
        <begin position="168"/>
        <end position="190"/>
    </location>
</feature>
<organism evidence="2 3">
    <name type="scientific">Dictyocaulus viviparus</name>
    <name type="common">Bovine lungworm</name>
    <dbReference type="NCBI Taxonomy" id="29172"/>
    <lineage>
        <taxon>Eukaryota</taxon>
        <taxon>Metazoa</taxon>
        <taxon>Ecdysozoa</taxon>
        <taxon>Nematoda</taxon>
        <taxon>Chromadorea</taxon>
        <taxon>Rhabditida</taxon>
        <taxon>Rhabditina</taxon>
        <taxon>Rhabditomorpha</taxon>
        <taxon>Strongyloidea</taxon>
        <taxon>Metastrongylidae</taxon>
        <taxon>Dictyocaulus</taxon>
    </lineage>
</organism>
<evidence type="ECO:0000313" key="3">
    <source>
        <dbReference type="Proteomes" id="UP000053766"/>
    </source>
</evidence>